<dbReference type="EMBL" id="GL433837">
    <property type="protein sequence ID" value="EFN58927.1"/>
    <property type="molecule type" value="Genomic_DNA"/>
</dbReference>
<feature type="transmembrane region" description="Helical" evidence="2">
    <location>
        <begin position="54"/>
        <end position="74"/>
    </location>
</feature>
<dbReference type="OrthoDB" id="514788at2759"/>
<dbReference type="KEGG" id="cvr:CHLNCDRAFT_140897"/>
<keyword evidence="2" id="KW-1133">Transmembrane helix</keyword>
<gene>
    <name evidence="4" type="ORF">CHLNCDRAFT_140897</name>
</gene>
<evidence type="ECO:0000313" key="5">
    <source>
        <dbReference type="Proteomes" id="UP000008141"/>
    </source>
</evidence>
<dbReference type="PANTHER" id="PTHR45856">
    <property type="entry name" value="ALPHA/BETA-HYDROLASES SUPERFAMILY PROTEIN"/>
    <property type="match status" value="1"/>
</dbReference>
<feature type="domain" description="Fungal lipase-type" evidence="3">
    <location>
        <begin position="543"/>
        <end position="638"/>
    </location>
</feature>
<dbReference type="PANTHER" id="PTHR45856:SF24">
    <property type="entry name" value="FUNGAL LIPASE-LIKE DOMAIN-CONTAINING PROTEIN"/>
    <property type="match status" value="1"/>
</dbReference>
<dbReference type="Proteomes" id="UP000008141">
    <property type="component" value="Unassembled WGS sequence"/>
</dbReference>
<evidence type="ECO:0000256" key="1">
    <source>
        <dbReference type="SAM" id="MobiDB-lite"/>
    </source>
</evidence>
<accession>E1Z6G8</accession>
<name>E1Z6G8_CHLVA</name>
<keyword evidence="2" id="KW-0472">Membrane</keyword>
<dbReference type="InterPro" id="IPR051218">
    <property type="entry name" value="Sec_MonoDiacylglyc_Lipase"/>
</dbReference>
<dbReference type="GO" id="GO:0006629">
    <property type="term" value="P:lipid metabolic process"/>
    <property type="evidence" value="ECO:0007669"/>
    <property type="project" value="InterPro"/>
</dbReference>
<feature type="transmembrane region" description="Helical" evidence="2">
    <location>
        <begin position="247"/>
        <end position="269"/>
    </location>
</feature>
<dbReference type="RefSeq" id="XP_005851029.1">
    <property type="nucleotide sequence ID" value="XM_005850967.1"/>
</dbReference>
<sequence>MGGAAPNPAPAGGAGSGKVLLRIEYISDAQAKLVVLGPIVADQAWFLKNNYLEAVSSVFAGACLAASLLTLGVLGRNVLRARRLRWSPLRKKAVAFATLPLLLEMVSLSFWLTNMLLSWTRPCSWFHIPIDIMAGLQWSCWNALLEWGDDLGGTGAACAAHVVGAAGQVLASLPEVTHLEKGVGAVCEALPTQALAGAAARLEALERRIRFGVLAAVVLLLWLPTQAVIVALTAWSCQLAGSMQGLTWALGALLLTSALAFLAFTWLAFHQLAARPYRDYRNLALRLALKTRLLTYLTFVLSLALMFYIRSNDCNSTVLIWLGFGPMHVAMTGTVVVESLLFMPSAPNAATAKLHHQLQQFAWTEAQLPGLLERRGLPEEPCFCLETTLKAAYFSLHVYRHFNPNSHVTSLAGALRLYRLQHYEWLREPAHDSNCLLAWGPDTLVAWRIAHPPRLGSLLLGSRPLVHLGFLKSWVLQRIREVLEERRHTELDPLACTADRCCTCEPPPDGHLAAAREAAAAAQRQQPGGGTGGGAARMRIAGPPFRILLAGHSLGGAMSQLCGMDLAAALPGWGFALAPAAAVAPAAPPPSAAALPAVSLTTVTFGAPRTGNHAFAREYDAALPDCWSIINGQDVVANQAKFLVLFKRAGKPVLLSGAGDLLVRPSRLEHSAQRASGASISHHKLLGSYCPSLATFLAHQSGGKPLPGGREAVEDLWRGGATAQLLEQMLGMVHGSGGGNKTAATRGGSPKAADSDALDV</sequence>
<dbReference type="Gene3D" id="3.40.50.1820">
    <property type="entry name" value="alpha/beta hydrolase"/>
    <property type="match status" value="1"/>
</dbReference>
<dbReference type="InParanoid" id="E1Z6G8"/>
<evidence type="ECO:0000259" key="3">
    <source>
        <dbReference type="Pfam" id="PF01764"/>
    </source>
</evidence>
<evidence type="ECO:0000256" key="2">
    <source>
        <dbReference type="SAM" id="Phobius"/>
    </source>
</evidence>
<protein>
    <recommendedName>
        <fullName evidence="3">Fungal lipase-type domain-containing protein</fullName>
    </recommendedName>
</protein>
<proteinExistence type="predicted"/>
<dbReference type="InterPro" id="IPR029058">
    <property type="entry name" value="AB_hydrolase_fold"/>
</dbReference>
<feature type="transmembrane region" description="Helical" evidence="2">
    <location>
        <begin position="211"/>
        <end position="235"/>
    </location>
</feature>
<dbReference type="AlphaFoldDB" id="E1Z6G8"/>
<keyword evidence="2" id="KW-0812">Transmembrane</keyword>
<organism evidence="5">
    <name type="scientific">Chlorella variabilis</name>
    <name type="common">Green alga</name>
    <dbReference type="NCBI Taxonomy" id="554065"/>
    <lineage>
        <taxon>Eukaryota</taxon>
        <taxon>Viridiplantae</taxon>
        <taxon>Chlorophyta</taxon>
        <taxon>core chlorophytes</taxon>
        <taxon>Trebouxiophyceae</taxon>
        <taxon>Chlorellales</taxon>
        <taxon>Chlorellaceae</taxon>
        <taxon>Chlorella clade</taxon>
        <taxon>Chlorella</taxon>
    </lineage>
</organism>
<dbReference type="InterPro" id="IPR002921">
    <property type="entry name" value="Fungal_lipase-type"/>
</dbReference>
<feature type="region of interest" description="Disordered" evidence="1">
    <location>
        <begin position="736"/>
        <end position="760"/>
    </location>
</feature>
<feature type="transmembrane region" description="Helical" evidence="2">
    <location>
        <begin position="289"/>
        <end position="309"/>
    </location>
</feature>
<dbReference type="GeneID" id="17358123"/>
<reference evidence="4 5" key="1">
    <citation type="journal article" date="2010" name="Plant Cell">
        <title>The Chlorella variabilis NC64A genome reveals adaptation to photosymbiosis, coevolution with viruses, and cryptic sex.</title>
        <authorList>
            <person name="Blanc G."/>
            <person name="Duncan G."/>
            <person name="Agarkova I."/>
            <person name="Borodovsky M."/>
            <person name="Gurnon J."/>
            <person name="Kuo A."/>
            <person name="Lindquist E."/>
            <person name="Lucas S."/>
            <person name="Pangilinan J."/>
            <person name="Polle J."/>
            <person name="Salamov A."/>
            <person name="Terry A."/>
            <person name="Yamada T."/>
            <person name="Dunigan D.D."/>
            <person name="Grigoriev I.V."/>
            <person name="Claverie J.M."/>
            <person name="Van Etten J.L."/>
        </authorList>
    </citation>
    <scope>NUCLEOTIDE SEQUENCE [LARGE SCALE GENOMIC DNA]</scope>
    <source>
        <strain evidence="4 5">NC64A</strain>
    </source>
</reference>
<dbReference type="SUPFAM" id="SSF53474">
    <property type="entry name" value="alpha/beta-Hydrolases"/>
    <property type="match status" value="1"/>
</dbReference>
<dbReference type="Pfam" id="PF01764">
    <property type="entry name" value="Lipase_3"/>
    <property type="match status" value="1"/>
</dbReference>
<evidence type="ECO:0000313" key="4">
    <source>
        <dbReference type="EMBL" id="EFN58927.1"/>
    </source>
</evidence>
<keyword evidence="5" id="KW-1185">Reference proteome</keyword>